<feature type="transmembrane region" description="Helical" evidence="6">
    <location>
        <begin position="211"/>
        <end position="231"/>
    </location>
</feature>
<keyword evidence="5 6" id="KW-0472">Membrane</keyword>
<dbReference type="GO" id="GO:0022904">
    <property type="term" value="P:respiratory electron transport chain"/>
    <property type="evidence" value="ECO:0007669"/>
    <property type="project" value="InterPro"/>
</dbReference>
<comment type="subcellular location">
    <subcellularLocation>
        <location evidence="1">Cell membrane</location>
        <topology evidence="1">Multi-pass membrane protein</topology>
    </subcellularLocation>
</comment>
<evidence type="ECO:0000313" key="9">
    <source>
        <dbReference type="Proteomes" id="UP000292939"/>
    </source>
</evidence>
<keyword evidence="2" id="KW-1003">Cell membrane</keyword>
<dbReference type="KEGG" id="hgr:DW355_02575"/>
<evidence type="ECO:0000256" key="6">
    <source>
        <dbReference type="SAM" id="Phobius"/>
    </source>
</evidence>
<proteinExistence type="predicted"/>
<reference evidence="8 9" key="1">
    <citation type="submission" date="2018-07" db="EMBL/GenBank/DDBJ databases">
        <title>Exploring interactions and the metabolic potential of the ultra-small soil bacteria Hylemonella gracilis.</title>
        <authorList>
            <person name="Tyc O."/>
            <person name="Kulkarni P."/>
            <person name="Gawehns F."/>
            <person name="Hundscheid M."/>
            <person name="Zweers H."/>
            <person name="Garbeva P."/>
        </authorList>
    </citation>
    <scope>NUCLEOTIDE SEQUENCE [LARGE SCALE GENOMIC DNA]</scope>
    <source>
        <strain evidence="8 9">NS1</strain>
    </source>
</reference>
<dbReference type="OrthoDB" id="196472at2"/>
<dbReference type="PANTHER" id="PTHR30485:SF2">
    <property type="entry name" value="BLL0597 PROTEIN"/>
    <property type="match status" value="1"/>
</dbReference>
<dbReference type="Gene3D" id="1.20.950.20">
    <property type="entry name" value="Transmembrane di-heme cytochromes, Chain C"/>
    <property type="match status" value="1"/>
</dbReference>
<sequence>MNAGAFLHQKTSELKHRVRVWDLPTRLFHWLLASAVIGMFVTGYLGALDWHMRLGCVVLTLLLFRGLWGVLGGHWSRFANFYPSPRRLWNLLRAKREEGPEHLGHKPLGALSVWAMLLVLLAQVVSGLMSDDDIAYAGPWARHVPEAVTYGMTNYHAAIGQWLLLALLLLHVGAILFYWLAKKENLIAPMLHGDKLPTLTSTPSPPSRDDFWTRLLALGLLLACVAVSGWLTGFAT</sequence>
<protein>
    <submittedName>
        <fullName evidence="8">Cytochrome B</fullName>
    </submittedName>
</protein>
<evidence type="ECO:0000259" key="7">
    <source>
        <dbReference type="Pfam" id="PF01292"/>
    </source>
</evidence>
<dbReference type="SUPFAM" id="SSF81342">
    <property type="entry name" value="Transmembrane di-heme cytochromes"/>
    <property type="match status" value="1"/>
</dbReference>
<name>A0A4P6UFH9_9BURK</name>
<dbReference type="InterPro" id="IPR016174">
    <property type="entry name" value="Di-haem_cyt_TM"/>
</dbReference>
<feature type="transmembrane region" description="Helical" evidence="6">
    <location>
        <begin position="108"/>
        <end position="129"/>
    </location>
</feature>
<dbReference type="Proteomes" id="UP000292939">
    <property type="component" value="Chromosome"/>
</dbReference>
<feature type="transmembrane region" description="Helical" evidence="6">
    <location>
        <begin position="162"/>
        <end position="181"/>
    </location>
</feature>
<dbReference type="InterPro" id="IPR011577">
    <property type="entry name" value="Cyt_b561_bac/Ni-Hgenase"/>
</dbReference>
<evidence type="ECO:0000256" key="2">
    <source>
        <dbReference type="ARBA" id="ARBA00022475"/>
    </source>
</evidence>
<evidence type="ECO:0000256" key="3">
    <source>
        <dbReference type="ARBA" id="ARBA00022692"/>
    </source>
</evidence>
<evidence type="ECO:0000313" key="8">
    <source>
        <dbReference type="EMBL" id="QBK03802.1"/>
    </source>
</evidence>
<evidence type="ECO:0000256" key="5">
    <source>
        <dbReference type="ARBA" id="ARBA00023136"/>
    </source>
</evidence>
<keyword evidence="3 6" id="KW-0812">Transmembrane</keyword>
<feature type="transmembrane region" description="Helical" evidence="6">
    <location>
        <begin position="27"/>
        <end position="47"/>
    </location>
</feature>
<dbReference type="Pfam" id="PF01292">
    <property type="entry name" value="Ni_hydr_CYTB"/>
    <property type="match status" value="1"/>
</dbReference>
<evidence type="ECO:0000256" key="4">
    <source>
        <dbReference type="ARBA" id="ARBA00022989"/>
    </source>
</evidence>
<dbReference type="EMBL" id="CP031395">
    <property type="protein sequence ID" value="QBK03802.1"/>
    <property type="molecule type" value="Genomic_DNA"/>
</dbReference>
<gene>
    <name evidence="8" type="ORF">DW355_02575</name>
</gene>
<keyword evidence="4 6" id="KW-1133">Transmembrane helix</keyword>
<dbReference type="AlphaFoldDB" id="A0A4P6UFH9"/>
<organism evidence="8 9">
    <name type="scientific">Hylemonella gracilis</name>
    <dbReference type="NCBI Taxonomy" id="80880"/>
    <lineage>
        <taxon>Bacteria</taxon>
        <taxon>Pseudomonadati</taxon>
        <taxon>Pseudomonadota</taxon>
        <taxon>Betaproteobacteria</taxon>
        <taxon>Burkholderiales</taxon>
        <taxon>Comamonadaceae</taxon>
        <taxon>Hylemonella</taxon>
    </lineage>
</organism>
<dbReference type="GO" id="GO:0009055">
    <property type="term" value="F:electron transfer activity"/>
    <property type="evidence" value="ECO:0007669"/>
    <property type="project" value="InterPro"/>
</dbReference>
<feature type="domain" description="Cytochrome b561 bacterial/Ni-hydrogenase" evidence="7">
    <location>
        <begin position="20"/>
        <end position="193"/>
    </location>
</feature>
<accession>A0A4P6UFH9</accession>
<dbReference type="PANTHER" id="PTHR30485">
    <property type="entry name" value="NI/FE-HYDROGENASE 1 B-TYPE CYTOCHROME SUBUNIT"/>
    <property type="match status" value="1"/>
</dbReference>
<dbReference type="GO" id="GO:0005886">
    <property type="term" value="C:plasma membrane"/>
    <property type="evidence" value="ECO:0007669"/>
    <property type="project" value="UniProtKB-SubCell"/>
</dbReference>
<dbReference type="GO" id="GO:0020037">
    <property type="term" value="F:heme binding"/>
    <property type="evidence" value="ECO:0007669"/>
    <property type="project" value="TreeGrafter"/>
</dbReference>
<feature type="transmembrane region" description="Helical" evidence="6">
    <location>
        <begin position="54"/>
        <end position="75"/>
    </location>
</feature>
<dbReference type="InterPro" id="IPR051542">
    <property type="entry name" value="Hydrogenase_cytochrome"/>
</dbReference>
<evidence type="ECO:0000256" key="1">
    <source>
        <dbReference type="ARBA" id="ARBA00004651"/>
    </source>
</evidence>